<dbReference type="Proteomes" id="UP000001072">
    <property type="component" value="Unassembled WGS sequence"/>
</dbReference>
<protein>
    <submittedName>
        <fullName evidence="2">Uncharacterized protein</fullName>
    </submittedName>
</protein>
<reference evidence="3" key="1">
    <citation type="journal article" date="2011" name="Proc. Natl. Acad. Sci. U.S.A.">
        <title>Obligate biotrophy features unraveled by the genomic analysis of rust fungi.</title>
        <authorList>
            <person name="Duplessis S."/>
            <person name="Cuomo C.A."/>
            <person name="Lin Y.-C."/>
            <person name="Aerts A."/>
            <person name="Tisserant E."/>
            <person name="Veneault-Fourrey C."/>
            <person name="Joly D.L."/>
            <person name="Hacquard S."/>
            <person name="Amselem J."/>
            <person name="Cantarel B.L."/>
            <person name="Chiu R."/>
            <person name="Coutinho P.M."/>
            <person name="Feau N."/>
            <person name="Field M."/>
            <person name="Frey P."/>
            <person name="Gelhaye E."/>
            <person name="Goldberg J."/>
            <person name="Grabherr M.G."/>
            <person name="Kodira C.D."/>
            <person name="Kohler A."/>
            <person name="Kuees U."/>
            <person name="Lindquist E.A."/>
            <person name="Lucas S.M."/>
            <person name="Mago R."/>
            <person name="Mauceli E."/>
            <person name="Morin E."/>
            <person name="Murat C."/>
            <person name="Pangilinan J.L."/>
            <person name="Park R."/>
            <person name="Pearson M."/>
            <person name="Quesneville H."/>
            <person name="Rouhier N."/>
            <person name="Sakthikumar S."/>
            <person name="Salamov A.A."/>
            <person name="Schmutz J."/>
            <person name="Selles B."/>
            <person name="Shapiro H."/>
            <person name="Tanguay P."/>
            <person name="Tuskan G.A."/>
            <person name="Henrissat B."/>
            <person name="Van de Peer Y."/>
            <person name="Rouze P."/>
            <person name="Ellis J.G."/>
            <person name="Dodds P.N."/>
            <person name="Schein J.E."/>
            <person name="Zhong S."/>
            <person name="Hamelin R.C."/>
            <person name="Grigoriev I.V."/>
            <person name="Szabo L.J."/>
            <person name="Martin F."/>
        </authorList>
    </citation>
    <scope>NUCLEOTIDE SEQUENCE [LARGE SCALE GENOMIC DNA]</scope>
    <source>
        <strain evidence="3">98AG31 / pathotype 3-4-7</strain>
    </source>
</reference>
<evidence type="ECO:0000313" key="3">
    <source>
        <dbReference type="Proteomes" id="UP000001072"/>
    </source>
</evidence>
<dbReference type="GeneID" id="18931662"/>
<accession>F4R910</accession>
<feature type="transmembrane region" description="Helical" evidence="1">
    <location>
        <begin position="337"/>
        <end position="360"/>
    </location>
</feature>
<dbReference type="RefSeq" id="XP_007405839.1">
    <property type="nucleotide sequence ID" value="XM_007405777.1"/>
</dbReference>
<feature type="transmembrane region" description="Helical" evidence="1">
    <location>
        <begin position="134"/>
        <end position="153"/>
    </location>
</feature>
<keyword evidence="1" id="KW-1133">Transmembrane helix</keyword>
<keyword evidence="1" id="KW-0812">Transmembrane</keyword>
<dbReference type="OrthoDB" id="2504686at2759"/>
<feature type="transmembrane region" description="Helical" evidence="1">
    <location>
        <begin position="261"/>
        <end position="280"/>
    </location>
</feature>
<name>F4R910_MELLP</name>
<organism evidence="3">
    <name type="scientific">Melampsora larici-populina (strain 98AG31 / pathotype 3-4-7)</name>
    <name type="common">Poplar leaf rust fungus</name>
    <dbReference type="NCBI Taxonomy" id="747676"/>
    <lineage>
        <taxon>Eukaryota</taxon>
        <taxon>Fungi</taxon>
        <taxon>Dikarya</taxon>
        <taxon>Basidiomycota</taxon>
        <taxon>Pucciniomycotina</taxon>
        <taxon>Pucciniomycetes</taxon>
        <taxon>Pucciniales</taxon>
        <taxon>Melampsoraceae</taxon>
        <taxon>Melampsora</taxon>
    </lineage>
</organism>
<sequence>MSEFVKDRITNFVLHLTPDVNPYHATADYVESFLLPCTLPSWSRYVELVILAGFVIMFSQASYILYVRSKTKKIYHIGLNDIGLIQYDRANHCGLFYFLYSIFAMTQIVLQPFVRNGTLDQGGPDFVLGIEFTLKSGCAGVVSWLAICHCLSVQGYVFRRSTPVGQFLSTTVKWAMNVSSVMIYLVPTVTCIIAYYQVTMEYHRIRQLVMPVVDILRDEASTCAIGTCTVVQIIPRLLSLTRALHHIDLLVHWCRIGTSSYLFFDGCIIVIYIPLLYRLYQSFKAQRRLFRGSQRQQDRIFANTLIEFAIILITFVLCVFSMSLIKQGEFLYNPSYYLILRVGVHGVLATLGNIALFLIICSYRETDIAPPKVHIPNLPSLPAAGFSKCDQNVSPSCYPYL</sequence>
<keyword evidence="3" id="KW-1185">Reference proteome</keyword>
<dbReference type="AlphaFoldDB" id="F4R910"/>
<feature type="transmembrane region" description="Helical" evidence="1">
    <location>
        <begin position="48"/>
        <end position="67"/>
    </location>
</feature>
<feature type="transmembrane region" description="Helical" evidence="1">
    <location>
        <begin position="95"/>
        <end position="114"/>
    </location>
</feature>
<feature type="transmembrane region" description="Helical" evidence="1">
    <location>
        <begin position="174"/>
        <end position="196"/>
    </location>
</feature>
<dbReference type="EMBL" id="GL883093">
    <property type="protein sequence ID" value="EGG11237.1"/>
    <property type="molecule type" value="Genomic_DNA"/>
</dbReference>
<feature type="transmembrane region" description="Helical" evidence="1">
    <location>
        <begin position="300"/>
        <end position="325"/>
    </location>
</feature>
<gene>
    <name evidence="2" type="ORF">MELLADRAFT_70875</name>
</gene>
<dbReference type="InParanoid" id="F4R910"/>
<evidence type="ECO:0000256" key="1">
    <source>
        <dbReference type="SAM" id="Phobius"/>
    </source>
</evidence>
<evidence type="ECO:0000313" key="2">
    <source>
        <dbReference type="EMBL" id="EGG11237.1"/>
    </source>
</evidence>
<keyword evidence="1" id="KW-0472">Membrane</keyword>
<dbReference type="HOGENOM" id="CLU_031649_0_0_1"/>
<dbReference type="KEGG" id="mlr:MELLADRAFT_70875"/>
<dbReference type="VEuPathDB" id="FungiDB:MELLADRAFT_70875"/>
<proteinExistence type="predicted"/>